<evidence type="ECO:0000256" key="1">
    <source>
        <dbReference type="ARBA" id="ARBA00008005"/>
    </source>
</evidence>
<proteinExistence type="inferred from homology"/>
<comment type="similarity">
    <text evidence="1">Belongs to the myoviridae tail sheath protein family.</text>
</comment>
<dbReference type="EMBL" id="CP060790">
    <property type="protein sequence ID" value="QNP59478.1"/>
    <property type="molecule type" value="Genomic_DNA"/>
</dbReference>
<accession>A0A7H0HG12</accession>
<protein>
    <submittedName>
        <fullName evidence="5">Phage tail sheath protein</fullName>
    </submittedName>
</protein>
<dbReference type="PANTHER" id="PTHR35861:SF1">
    <property type="entry name" value="PHAGE TAIL SHEATH PROTEIN"/>
    <property type="match status" value="1"/>
</dbReference>
<dbReference type="Pfam" id="PF17482">
    <property type="entry name" value="Phage_sheath_1C"/>
    <property type="match status" value="1"/>
</dbReference>
<dbReference type="InterPro" id="IPR020287">
    <property type="entry name" value="Tail_sheath_C"/>
</dbReference>
<feature type="domain" description="Tail sheath protein Gp18-like" evidence="4">
    <location>
        <begin position="30"/>
        <end position="89"/>
    </location>
</feature>
<reference evidence="5 6" key="1">
    <citation type="submission" date="2020-08" db="EMBL/GenBank/DDBJ databases">
        <title>Genome sequence of Acidovorax monticola KACC 19171T.</title>
        <authorList>
            <person name="Hyun D.-W."/>
            <person name="Bae J.-W."/>
        </authorList>
    </citation>
    <scope>NUCLEOTIDE SEQUENCE [LARGE SCALE GENOMIC DNA]</scope>
    <source>
        <strain evidence="5 6">KACC 19171</strain>
    </source>
</reference>
<dbReference type="RefSeq" id="WP_187736461.1">
    <property type="nucleotide sequence ID" value="NZ_CP060790.1"/>
</dbReference>
<dbReference type="InterPro" id="IPR052042">
    <property type="entry name" value="Tail_sheath_structural"/>
</dbReference>
<evidence type="ECO:0000259" key="3">
    <source>
        <dbReference type="Pfam" id="PF17482"/>
    </source>
</evidence>
<dbReference type="KEGG" id="amon:H9L24_00075"/>
<evidence type="ECO:0000259" key="2">
    <source>
        <dbReference type="Pfam" id="PF04984"/>
    </source>
</evidence>
<dbReference type="PANTHER" id="PTHR35861">
    <property type="match status" value="1"/>
</dbReference>
<evidence type="ECO:0000259" key="4">
    <source>
        <dbReference type="Pfam" id="PF22671"/>
    </source>
</evidence>
<dbReference type="SUPFAM" id="SSF160424">
    <property type="entry name" value="BH3703-like"/>
    <property type="match status" value="1"/>
</dbReference>
<evidence type="ECO:0000313" key="5">
    <source>
        <dbReference type="EMBL" id="QNP59478.1"/>
    </source>
</evidence>
<dbReference type="Pfam" id="PF22671">
    <property type="entry name" value="Gp18_domIII_N"/>
    <property type="match status" value="1"/>
</dbReference>
<dbReference type="Gene3D" id="3.40.50.11780">
    <property type="match status" value="1"/>
</dbReference>
<organism evidence="5 6">
    <name type="scientific">Paenacidovorax monticola</name>
    <dbReference type="NCBI Taxonomy" id="1926868"/>
    <lineage>
        <taxon>Bacteria</taxon>
        <taxon>Pseudomonadati</taxon>
        <taxon>Pseudomonadota</taxon>
        <taxon>Betaproteobacteria</taxon>
        <taxon>Burkholderiales</taxon>
        <taxon>Comamonadaceae</taxon>
        <taxon>Paenacidovorax</taxon>
    </lineage>
</organism>
<gene>
    <name evidence="5" type="ORF">H9L24_00075</name>
</gene>
<feature type="domain" description="Tail sheath protein subtilisin-like" evidence="2">
    <location>
        <begin position="116"/>
        <end position="280"/>
    </location>
</feature>
<dbReference type="Pfam" id="PF04984">
    <property type="entry name" value="Phage_sheath_1"/>
    <property type="match status" value="1"/>
</dbReference>
<evidence type="ECO:0000313" key="6">
    <source>
        <dbReference type="Proteomes" id="UP000516057"/>
    </source>
</evidence>
<keyword evidence="6" id="KW-1185">Reference proteome</keyword>
<sequence length="398" mass="42829">MATQANYHHGVRVVEINEGQRNIRIISTAVLGLICTASDADAAAFPLNTPVLVTKVDAAIAKAGTLGTLAGALTAIRDQARPIVVVVRVEDGEGADAAAKLTDQNGKVIGTAVGSQYTGMQALLAAKAKLGVQPRILGAPGLDTQAVTTALVAVAQKLRAFVYAEGHGADVSEVMDYRQNFDARELMMIWPRVKVATPGTGVVVDASPVAYAMGLRAKIDAEQGWHKTLSNVPMNGVLGIDKDVFWDLQNPDTDAGLLNAAGITTLIRNQGFRFWGSRTCATDELFAFESATRTAQILADTMAEGHFWAVDKPLHPSLVKDILEGINAKFRELKNLGYILNGQAWYDEEVNVSATLKNGKLTLDYDYTPVPPLEDLTFQQRITDRYYADFALRVGTGE</sequence>
<dbReference type="Proteomes" id="UP000516057">
    <property type="component" value="Chromosome"/>
</dbReference>
<dbReference type="AlphaFoldDB" id="A0A7H0HG12"/>
<feature type="domain" description="Tail sheath protein C-terminal" evidence="3">
    <location>
        <begin position="282"/>
        <end position="383"/>
    </location>
</feature>
<name>A0A7H0HG12_9BURK</name>
<dbReference type="InterPro" id="IPR036170">
    <property type="entry name" value="YezG-like_sf"/>
</dbReference>
<dbReference type="InterPro" id="IPR035089">
    <property type="entry name" value="Phage_sheath_subtilisin"/>
</dbReference>
<dbReference type="InterPro" id="IPR054564">
    <property type="entry name" value="Gp18_domIII_N"/>
</dbReference>